<comment type="caution">
    <text evidence="2">The sequence shown here is derived from an EMBL/GenBank/DDBJ whole genome shotgun (WGS) entry which is preliminary data.</text>
</comment>
<dbReference type="EMBL" id="CAXAMM010012558">
    <property type="protein sequence ID" value="CAK9029163.1"/>
    <property type="molecule type" value="Genomic_DNA"/>
</dbReference>
<proteinExistence type="predicted"/>
<feature type="compositionally biased region" description="Basic residues" evidence="1">
    <location>
        <begin position="484"/>
        <end position="498"/>
    </location>
</feature>
<reference evidence="2 3" key="1">
    <citation type="submission" date="2024-02" db="EMBL/GenBank/DDBJ databases">
        <authorList>
            <person name="Chen Y."/>
            <person name="Shah S."/>
            <person name="Dougan E. K."/>
            <person name="Thang M."/>
            <person name="Chan C."/>
        </authorList>
    </citation>
    <scope>NUCLEOTIDE SEQUENCE [LARGE SCALE GENOMIC DNA]</scope>
</reference>
<name>A0ABP0KSI3_9DINO</name>
<gene>
    <name evidence="2" type="ORF">SCF082_LOCUS18660</name>
</gene>
<keyword evidence="3" id="KW-1185">Reference proteome</keyword>
<evidence type="ECO:0000313" key="2">
    <source>
        <dbReference type="EMBL" id="CAK9029163.1"/>
    </source>
</evidence>
<dbReference type="Proteomes" id="UP001642464">
    <property type="component" value="Unassembled WGS sequence"/>
</dbReference>
<organism evidence="2 3">
    <name type="scientific">Durusdinium trenchii</name>
    <dbReference type="NCBI Taxonomy" id="1381693"/>
    <lineage>
        <taxon>Eukaryota</taxon>
        <taxon>Sar</taxon>
        <taxon>Alveolata</taxon>
        <taxon>Dinophyceae</taxon>
        <taxon>Suessiales</taxon>
        <taxon>Symbiodiniaceae</taxon>
        <taxon>Durusdinium</taxon>
    </lineage>
</organism>
<sequence>MTENMKSLGLDEDADFISQDLLVDRLQQLTLSTSYSGIGGPEATLNTLHHYVQKVTGRSISRPRVLFQIEFDETCREELMRYAAIDTNVQKSCIFGDLNSFYVKELNEIVTQLKQQPELALEVLAKMVASGEAVKTKSYCYAHQKQCHVPLTALRTMAHLQVGGTSCTAYAAIGKQLGVRDSTILPFLAWVGHRIILQEPLTLHENSTRFPLQLLERFLGHIYFIDNATAGDVEALSYGGAVRRERKLTWLRHKAKTLMMDRPFNKFNLRFTRICNMTYREYYCQHLSANTIAKAALAEIRSLKGQLLVDAVFKSEAMFRAISRAEGKGNPYVEKALQTGLENVRLLSSKTPLEVRSILCQLHNTYHDGAGETWTTLLDRSDEIMAEWDMKVNGPGGTGITTRNSQYDSFLEKFVFREKQAVPTRHSGSGERLIPQCFSKPGNEANSVINYVVLPMATSAVFKKLESELDQGAASQPQLELKGKGKGKGRKNKNRKGKGKGEIETEPAQPISWSPLAFPLVETGSAPTPELARPKTALDDFTHCFLEVKTAFEKKLSNAVRESDEHAGRSQSTFNDSTLNLFGHGVSYFFEFVWTGNVAINGKFVRTYSAFRTELTTFISTACELAAASAASGGSRMTLAADFSHLIDSTPCSGVHVGHLKDETDEVKAIDRLKITIPAAIRSGMDGFIKDVLCLPIEYHAKQTLAVDPSISDELSVTEVLQKIYDSLKEAIPETWISVAADVSDLYAIRLGFVGPSGKLFQDKQEVLERFLSLRSLYALTLLRNLGQIQKTKFDVSVTFLVSSLHVDMQASAGQNLSKLKPVPMAEAPAANTDPAQTSNSGSETWSRNWTSLLQTKTTEGAYSFLRRFVQHSDSALKISEVAEDAAEDLKRSATADDADEDAEEEGGKEKVIIRRMSLRELSLSGMKLVEQSQTYTDLFDEEPNHISSTEIKDWFAEDRKFTEKAVQWNFGDAAEESEAIASGDKGKISKVAKKVQSSRLYLTNLDACKEEGINNLSRVTNLPPNVGKGALHLPFLGPVSTTKVSNNSIHICTLFGMKFYCNPPPQPSPTTSMVHPAWVVPGVSKADHANMGDSTMIVDVESALAWAIEHSEKEIALVKQNPKAEKHGVRMPDEQVEQRLFGFAAAVDERKARMEGVGFQTALPNLTKEQKKIEKEKKKALTSAKHLMR</sequence>
<feature type="region of interest" description="Disordered" evidence="1">
    <location>
        <begin position="472"/>
        <end position="508"/>
    </location>
</feature>
<accession>A0ABP0KSI3</accession>
<evidence type="ECO:0000313" key="3">
    <source>
        <dbReference type="Proteomes" id="UP001642464"/>
    </source>
</evidence>
<evidence type="ECO:0000256" key="1">
    <source>
        <dbReference type="SAM" id="MobiDB-lite"/>
    </source>
</evidence>
<protein>
    <submittedName>
        <fullName evidence="2">Uncharacterized protein</fullName>
    </submittedName>
</protein>